<feature type="compositionally biased region" description="Basic and acidic residues" evidence="1">
    <location>
        <begin position="301"/>
        <end position="319"/>
    </location>
</feature>
<dbReference type="EMBL" id="JAACLJ010000005">
    <property type="protein sequence ID" value="KAF4585566.1"/>
    <property type="molecule type" value="Genomic_DNA"/>
</dbReference>
<dbReference type="AlphaFoldDB" id="A0A8H4Q4J9"/>
<reference evidence="2 3" key="1">
    <citation type="journal article" date="2020" name="G3 (Bethesda)">
        <title>Genetic Underpinnings of Host Manipulation by Ophiocordyceps as Revealed by Comparative Transcriptomics.</title>
        <authorList>
            <person name="Will I."/>
            <person name="Das B."/>
            <person name="Trinh T."/>
            <person name="Brachmann A."/>
            <person name="Ohm R.A."/>
            <person name="de Bekker C."/>
        </authorList>
    </citation>
    <scope>NUCLEOTIDE SEQUENCE [LARGE SCALE GENOMIC DNA]</scope>
    <source>
        <strain evidence="2 3">EC05</strain>
    </source>
</reference>
<feature type="compositionally biased region" description="Acidic residues" evidence="1">
    <location>
        <begin position="320"/>
        <end position="333"/>
    </location>
</feature>
<sequence length="333" mass="37557">MYTTYGVLAPDALPMPHDYISCYPRPAQRPMRVTKPSSANSSPRSSSGRRRTLMVDGRQRQMMDYLAIPGQHRQHQPPQPQPQPQPQYQHHQRQHQLHLHQLQQLPQQIQQPDAFSSKQSFRPMSWHPSSYMHQRPEPPQTAGYPFPTGLYPPDSHDSLSHLSPIMAASYSNDTSPCSTFSPLPLFPDGTARHDAWTTPLYTPMSEPMAAALTQHRADWDAFVMQGYDATSPPTPENPPAMQAHQVQQVPMPFQAQEEDEGEVLVGMGLYDGPDNKVEEDPQLNNYRSTVSCLLGSSFRPLEPRGKGLKLEETWEPPRSEDEDEESLSGDESA</sequence>
<feature type="compositionally biased region" description="Low complexity" evidence="1">
    <location>
        <begin position="37"/>
        <end position="46"/>
    </location>
</feature>
<feature type="region of interest" description="Disordered" evidence="1">
    <location>
        <begin position="27"/>
        <end position="56"/>
    </location>
</feature>
<dbReference type="Proteomes" id="UP000562929">
    <property type="component" value="Unassembled WGS sequence"/>
</dbReference>
<evidence type="ECO:0000256" key="1">
    <source>
        <dbReference type="SAM" id="MobiDB-lite"/>
    </source>
</evidence>
<keyword evidence="3" id="KW-1185">Reference proteome</keyword>
<proteinExistence type="predicted"/>
<evidence type="ECO:0000313" key="2">
    <source>
        <dbReference type="EMBL" id="KAF4585566.1"/>
    </source>
</evidence>
<name>A0A8H4Q4J9_9HYPO</name>
<feature type="region of interest" description="Disordered" evidence="1">
    <location>
        <begin position="71"/>
        <end position="143"/>
    </location>
</feature>
<dbReference type="OrthoDB" id="5378435at2759"/>
<accession>A0A8H4Q4J9</accession>
<protein>
    <submittedName>
        <fullName evidence="2">Uncharacterized protein</fullName>
    </submittedName>
</protein>
<feature type="compositionally biased region" description="Polar residues" evidence="1">
    <location>
        <begin position="113"/>
        <end position="132"/>
    </location>
</feature>
<feature type="compositionally biased region" description="Low complexity" evidence="1">
    <location>
        <begin position="99"/>
        <end position="112"/>
    </location>
</feature>
<comment type="caution">
    <text evidence="2">The sequence shown here is derived from an EMBL/GenBank/DDBJ whole genome shotgun (WGS) entry which is preliminary data.</text>
</comment>
<evidence type="ECO:0000313" key="3">
    <source>
        <dbReference type="Proteomes" id="UP000562929"/>
    </source>
</evidence>
<organism evidence="2 3">
    <name type="scientific">Ophiocordyceps camponoti-floridani</name>
    <dbReference type="NCBI Taxonomy" id="2030778"/>
    <lineage>
        <taxon>Eukaryota</taxon>
        <taxon>Fungi</taxon>
        <taxon>Dikarya</taxon>
        <taxon>Ascomycota</taxon>
        <taxon>Pezizomycotina</taxon>
        <taxon>Sordariomycetes</taxon>
        <taxon>Hypocreomycetidae</taxon>
        <taxon>Hypocreales</taxon>
        <taxon>Ophiocordycipitaceae</taxon>
        <taxon>Ophiocordyceps</taxon>
    </lineage>
</organism>
<feature type="region of interest" description="Disordered" evidence="1">
    <location>
        <begin position="296"/>
        <end position="333"/>
    </location>
</feature>
<gene>
    <name evidence="2" type="ORF">GQ602_004871</name>
</gene>